<comment type="similarity">
    <text evidence="1">Belongs to the sigma-54 factor family.</text>
</comment>
<evidence type="ECO:0000256" key="6">
    <source>
        <dbReference type="ARBA" id="ARBA00023082"/>
    </source>
</evidence>
<proteinExistence type="inferred from homology"/>
<dbReference type="NCBIfam" id="TIGR02395">
    <property type="entry name" value="rpoN_sigma"/>
    <property type="match status" value="1"/>
</dbReference>
<dbReference type="GO" id="GO:0016779">
    <property type="term" value="F:nucleotidyltransferase activity"/>
    <property type="evidence" value="ECO:0007669"/>
    <property type="project" value="UniProtKB-KW"/>
</dbReference>
<accession>A0A4S3B082</accession>
<evidence type="ECO:0000259" key="9">
    <source>
        <dbReference type="Pfam" id="PF04552"/>
    </source>
</evidence>
<evidence type="ECO:0000256" key="7">
    <source>
        <dbReference type="ARBA" id="ARBA00023125"/>
    </source>
</evidence>
<dbReference type="PANTHER" id="PTHR32248:SF4">
    <property type="entry name" value="RNA POLYMERASE SIGMA-54 FACTOR"/>
    <property type="match status" value="1"/>
</dbReference>
<dbReference type="AlphaFoldDB" id="A0A4S3B082"/>
<dbReference type="PIRSF" id="PIRSF000774">
    <property type="entry name" value="RpoN"/>
    <property type="match status" value="1"/>
</dbReference>
<dbReference type="InterPro" id="IPR007046">
    <property type="entry name" value="RNA_pol_sigma_54_core-bd"/>
</dbReference>
<dbReference type="Gene3D" id="1.10.10.1330">
    <property type="entry name" value="RNA polymerase sigma-54 factor, core-binding domain"/>
    <property type="match status" value="1"/>
</dbReference>
<dbReference type="Pfam" id="PF04552">
    <property type="entry name" value="Sigma54_DBD"/>
    <property type="match status" value="1"/>
</dbReference>
<organism evidence="11 12">
    <name type="scientific">Vagococcus silagei</name>
    <dbReference type="NCBI Taxonomy" id="2508885"/>
    <lineage>
        <taxon>Bacteria</taxon>
        <taxon>Bacillati</taxon>
        <taxon>Bacillota</taxon>
        <taxon>Bacilli</taxon>
        <taxon>Lactobacillales</taxon>
        <taxon>Enterococcaceae</taxon>
        <taxon>Vagococcus</taxon>
    </lineage>
</organism>
<dbReference type="InterPro" id="IPR007634">
    <property type="entry name" value="RNA_pol_sigma_54_DNA-bd"/>
</dbReference>
<evidence type="ECO:0000313" key="11">
    <source>
        <dbReference type="EMBL" id="THB60474.1"/>
    </source>
</evidence>
<keyword evidence="3" id="KW-0808">Transferase</keyword>
<dbReference type="GO" id="GO:0000428">
    <property type="term" value="C:DNA-directed RNA polymerase complex"/>
    <property type="evidence" value="ECO:0007669"/>
    <property type="project" value="UniProtKB-KW"/>
</dbReference>
<evidence type="ECO:0000256" key="1">
    <source>
        <dbReference type="ARBA" id="ARBA00008798"/>
    </source>
</evidence>
<dbReference type="Pfam" id="PF00309">
    <property type="entry name" value="Sigma54_AID"/>
    <property type="match status" value="1"/>
</dbReference>
<evidence type="ECO:0000256" key="3">
    <source>
        <dbReference type="ARBA" id="ARBA00022679"/>
    </source>
</evidence>
<keyword evidence="4" id="KW-0548">Nucleotidyltransferase</keyword>
<keyword evidence="2" id="KW-0240">DNA-directed RNA polymerase</keyword>
<keyword evidence="6" id="KW-0731">Sigma factor</keyword>
<name>A0A4S3B082_9ENTE</name>
<dbReference type="PROSITE" id="PS00718">
    <property type="entry name" value="SIGMA54_2"/>
    <property type="match status" value="1"/>
</dbReference>
<dbReference type="InterPro" id="IPR000394">
    <property type="entry name" value="RNA_pol_sigma_54"/>
</dbReference>
<reference evidence="11 12" key="1">
    <citation type="submission" date="2019-01" db="EMBL/GenBank/DDBJ databases">
        <title>Vagococcus silagei sp. nov. isolated from brewer's grain.</title>
        <authorList>
            <person name="Guu J.-R."/>
        </authorList>
    </citation>
    <scope>NUCLEOTIDE SEQUENCE [LARGE SCALE GENOMIC DNA]</scope>
    <source>
        <strain evidence="11 12">2B-2</strain>
    </source>
</reference>
<comment type="caution">
    <text evidence="11">The sequence shown here is derived from an EMBL/GenBank/DDBJ whole genome shotgun (WGS) entry which is preliminary data.</text>
</comment>
<keyword evidence="12" id="KW-1185">Reference proteome</keyword>
<keyword evidence="7" id="KW-0238">DNA-binding</keyword>
<dbReference type="OrthoDB" id="9814402at2"/>
<protein>
    <submittedName>
        <fullName evidence="11">RNA polymerase sigma-54 factor</fullName>
    </submittedName>
</protein>
<sequence length="444" mass="51779">MKFGQQISQTQKQTQKLVMTTQLQQSIQMLQFNTVDLFSFLEQKALENPLIEVELPLETTSISTTKSNQTDSSGEVDWVNQIPDQDDSLFDFLIQQIHLNYRQTDLRDLALFLIEYLDSNGYLSISVEDAVRLSQTNETKLLDALRLIQILEPAGVGARSLQECLLLQIERDETSPNLAYLIIEEYFDEFANRKWEKIAKAYQISLSDVQIVFDYVQHLSPFPGAHFSKTDEQFIIPDLLVMIQEDQLSLRRTKEAQPRLTFQKHYFEQMKQADDYEVKKYLKDRKEEYEWLHKSLLQRGDTILKIGEAILRHQQNFFFDTKRPLVPLQMKQIAKEVGVHESTVSRSVNGKYLQCPFGVYELKSFFPTGMKQPAHSDEEIATAEIKREIMKIIENENKRKPLSDQKIVEQLKENSFNLSRRTVAKYREALGIASSAKRKRYDEN</sequence>
<keyword evidence="8" id="KW-0804">Transcription</keyword>
<gene>
    <name evidence="11" type="primary">rpoN</name>
    <name evidence="11" type="ORF">ESZ54_10370</name>
</gene>
<dbReference type="PROSITE" id="PS00717">
    <property type="entry name" value="SIGMA54_1"/>
    <property type="match status" value="1"/>
</dbReference>
<dbReference type="InterPro" id="IPR038709">
    <property type="entry name" value="RpoN_core-bd_sf"/>
</dbReference>
<dbReference type="GO" id="GO:0016987">
    <property type="term" value="F:sigma factor activity"/>
    <property type="evidence" value="ECO:0007669"/>
    <property type="project" value="UniProtKB-KW"/>
</dbReference>
<evidence type="ECO:0000259" key="10">
    <source>
        <dbReference type="Pfam" id="PF04963"/>
    </source>
</evidence>
<dbReference type="Proteomes" id="UP000310506">
    <property type="component" value="Unassembled WGS sequence"/>
</dbReference>
<dbReference type="PRINTS" id="PR00045">
    <property type="entry name" value="SIGMA54FCT"/>
</dbReference>
<dbReference type="Pfam" id="PF04963">
    <property type="entry name" value="Sigma54_CBD"/>
    <property type="match status" value="1"/>
</dbReference>
<dbReference type="GO" id="GO:0003677">
    <property type="term" value="F:DNA binding"/>
    <property type="evidence" value="ECO:0007669"/>
    <property type="project" value="UniProtKB-KW"/>
</dbReference>
<evidence type="ECO:0000313" key="12">
    <source>
        <dbReference type="Proteomes" id="UP000310506"/>
    </source>
</evidence>
<evidence type="ECO:0000256" key="8">
    <source>
        <dbReference type="ARBA" id="ARBA00023163"/>
    </source>
</evidence>
<evidence type="ECO:0000256" key="4">
    <source>
        <dbReference type="ARBA" id="ARBA00022695"/>
    </source>
</evidence>
<feature type="domain" description="RNA polymerase sigma factor 54 DNA-binding" evidence="9">
    <location>
        <begin position="280"/>
        <end position="440"/>
    </location>
</feature>
<dbReference type="GO" id="GO:0006352">
    <property type="term" value="P:DNA-templated transcription initiation"/>
    <property type="evidence" value="ECO:0007669"/>
    <property type="project" value="InterPro"/>
</dbReference>
<evidence type="ECO:0000256" key="5">
    <source>
        <dbReference type="ARBA" id="ARBA00023015"/>
    </source>
</evidence>
<dbReference type="Gene3D" id="1.10.10.60">
    <property type="entry name" value="Homeodomain-like"/>
    <property type="match status" value="1"/>
</dbReference>
<dbReference type="PANTHER" id="PTHR32248">
    <property type="entry name" value="RNA POLYMERASE SIGMA-54 FACTOR"/>
    <property type="match status" value="1"/>
</dbReference>
<dbReference type="RefSeq" id="WP_136137589.1">
    <property type="nucleotide sequence ID" value="NZ_SDGV01000023.1"/>
</dbReference>
<feature type="domain" description="RNA polymerase sigma factor 54 core-binding" evidence="10">
    <location>
        <begin position="80"/>
        <end position="266"/>
    </location>
</feature>
<dbReference type="GO" id="GO:0001216">
    <property type="term" value="F:DNA-binding transcription activator activity"/>
    <property type="evidence" value="ECO:0007669"/>
    <property type="project" value="InterPro"/>
</dbReference>
<evidence type="ECO:0000256" key="2">
    <source>
        <dbReference type="ARBA" id="ARBA00022478"/>
    </source>
</evidence>
<keyword evidence="5" id="KW-0805">Transcription regulation</keyword>
<dbReference type="PROSITE" id="PS50044">
    <property type="entry name" value="SIGMA54_3"/>
    <property type="match status" value="1"/>
</dbReference>
<dbReference type="EMBL" id="SDGV01000023">
    <property type="protein sequence ID" value="THB60474.1"/>
    <property type="molecule type" value="Genomic_DNA"/>
</dbReference>